<name>A0A1I7X3F5_HETBA</name>
<keyword evidence="1" id="KW-1185">Reference proteome</keyword>
<organism evidence="1 2">
    <name type="scientific">Heterorhabditis bacteriophora</name>
    <name type="common">Entomopathogenic nematode worm</name>
    <dbReference type="NCBI Taxonomy" id="37862"/>
    <lineage>
        <taxon>Eukaryota</taxon>
        <taxon>Metazoa</taxon>
        <taxon>Ecdysozoa</taxon>
        <taxon>Nematoda</taxon>
        <taxon>Chromadorea</taxon>
        <taxon>Rhabditida</taxon>
        <taxon>Rhabditina</taxon>
        <taxon>Rhabditomorpha</taxon>
        <taxon>Strongyloidea</taxon>
        <taxon>Heterorhabditidae</taxon>
        <taxon>Heterorhabditis</taxon>
    </lineage>
</organism>
<accession>A0A1I7X3F5</accession>
<evidence type="ECO:0000313" key="2">
    <source>
        <dbReference type="WBParaSite" id="Hba_11909"/>
    </source>
</evidence>
<sequence>MMCWHIKLQDEHDNHAASWRQACAPRDSLWAKDERERRERKREMTSPELIYYIAKDYYSDL</sequence>
<dbReference type="Proteomes" id="UP000095283">
    <property type="component" value="Unplaced"/>
</dbReference>
<dbReference type="WBParaSite" id="Hba_11909">
    <property type="protein sequence ID" value="Hba_11909"/>
    <property type="gene ID" value="Hba_11909"/>
</dbReference>
<dbReference type="AlphaFoldDB" id="A0A1I7X3F5"/>
<protein>
    <submittedName>
        <fullName evidence="2">HMG box domain-containing protein</fullName>
    </submittedName>
</protein>
<evidence type="ECO:0000313" key="1">
    <source>
        <dbReference type="Proteomes" id="UP000095283"/>
    </source>
</evidence>
<proteinExistence type="predicted"/>
<reference evidence="2" key="1">
    <citation type="submission" date="2016-11" db="UniProtKB">
        <authorList>
            <consortium name="WormBaseParasite"/>
        </authorList>
    </citation>
    <scope>IDENTIFICATION</scope>
</reference>